<dbReference type="InterPro" id="IPR053024">
    <property type="entry name" value="Fungal_surface_NADase"/>
</dbReference>
<evidence type="ECO:0000313" key="4">
    <source>
        <dbReference type="Proteomes" id="UP000030669"/>
    </source>
</evidence>
<dbReference type="GO" id="GO:0050135">
    <property type="term" value="F:NADP+ nucleosidase activity"/>
    <property type="evidence" value="ECO:0007669"/>
    <property type="project" value="InterPro"/>
</dbReference>
<accession>S7RSJ4</accession>
<dbReference type="AlphaFoldDB" id="S7RSJ4"/>
<name>S7RSJ4_GLOTA</name>
<dbReference type="Proteomes" id="UP000030669">
    <property type="component" value="Unassembled WGS sequence"/>
</dbReference>
<evidence type="ECO:0000256" key="1">
    <source>
        <dbReference type="SAM" id="SignalP"/>
    </source>
</evidence>
<dbReference type="Pfam" id="PF14021">
    <property type="entry name" value="TNT"/>
    <property type="match status" value="1"/>
</dbReference>
<dbReference type="OMA" id="GPIRPWF"/>
<dbReference type="RefSeq" id="XP_007864696.1">
    <property type="nucleotide sequence ID" value="XM_007866505.1"/>
</dbReference>
<proteinExistence type="predicted"/>
<dbReference type="KEGG" id="gtr:GLOTRDRAFT_137901"/>
<organism evidence="3 4">
    <name type="scientific">Gloeophyllum trabeum (strain ATCC 11539 / FP-39264 / Madison 617)</name>
    <name type="common">Brown rot fungus</name>
    <dbReference type="NCBI Taxonomy" id="670483"/>
    <lineage>
        <taxon>Eukaryota</taxon>
        <taxon>Fungi</taxon>
        <taxon>Dikarya</taxon>
        <taxon>Basidiomycota</taxon>
        <taxon>Agaricomycotina</taxon>
        <taxon>Agaricomycetes</taxon>
        <taxon>Gloeophyllales</taxon>
        <taxon>Gloeophyllaceae</taxon>
        <taxon>Gloeophyllum</taxon>
    </lineage>
</organism>
<dbReference type="HOGENOM" id="CLU_083054_0_1_1"/>
<dbReference type="eggNOG" id="ENOG502S1C9">
    <property type="taxonomic scope" value="Eukaryota"/>
</dbReference>
<feature type="domain" description="TNT" evidence="2">
    <location>
        <begin position="124"/>
        <end position="217"/>
    </location>
</feature>
<evidence type="ECO:0000313" key="3">
    <source>
        <dbReference type="EMBL" id="EPQ57635.1"/>
    </source>
</evidence>
<dbReference type="EMBL" id="KB469299">
    <property type="protein sequence ID" value="EPQ57635.1"/>
    <property type="molecule type" value="Genomic_DNA"/>
</dbReference>
<keyword evidence="1" id="KW-0732">Signal</keyword>
<evidence type="ECO:0000259" key="2">
    <source>
        <dbReference type="Pfam" id="PF14021"/>
    </source>
</evidence>
<feature type="chain" id="PRO_5004556752" description="TNT domain-containing protein" evidence="1">
    <location>
        <begin position="20"/>
        <end position="222"/>
    </location>
</feature>
<dbReference type="GeneID" id="19303854"/>
<dbReference type="InterPro" id="IPR025331">
    <property type="entry name" value="TNT"/>
</dbReference>
<feature type="signal peptide" evidence="1">
    <location>
        <begin position="1"/>
        <end position="19"/>
    </location>
</feature>
<gene>
    <name evidence="3" type="ORF">GLOTRDRAFT_137901</name>
</gene>
<dbReference type="PANTHER" id="PTHR42059:SF1">
    <property type="entry name" value="TNT DOMAIN-CONTAINING PROTEIN"/>
    <property type="match status" value="1"/>
</dbReference>
<dbReference type="OrthoDB" id="2923349at2759"/>
<sequence length="222" mass="24127">MRLSFTLLSFFTAASVALASPLALRRAYIPGIHICPRGPNYCAGTNQTADNRYLCGDSRLGPDALPHNPPLNTLFENYVPLGGLCPADWIDQYINKTVPTYLVFPPVDGFQETTNRLPLEGNTTLPVGLLVDRFGAETGRYLAPFGTPFAQRALYPAAMNTADPAYPYGYHLYNVTKEFVVLTGPIAPWFGQPGQGTQYETNASVAALVSGGYLARVPYGEE</sequence>
<reference evidence="3 4" key="1">
    <citation type="journal article" date="2012" name="Science">
        <title>The Paleozoic origin of enzymatic lignin decomposition reconstructed from 31 fungal genomes.</title>
        <authorList>
            <person name="Floudas D."/>
            <person name="Binder M."/>
            <person name="Riley R."/>
            <person name="Barry K."/>
            <person name="Blanchette R.A."/>
            <person name="Henrissat B."/>
            <person name="Martinez A.T."/>
            <person name="Otillar R."/>
            <person name="Spatafora J.W."/>
            <person name="Yadav J.S."/>
            <person name="Aerts A."/>
            <person name="Benoit I."/>
            <person name="Boyd A."/>
            <person name="Carlson A."/>
            <person name="Copeland A."/>
            <person name="Coutinho P.M."/>
            <person name="de Vries R.P."/>
            <person name="Ferreira P."/>
            <person name="Findley K."/>
            <person name="Foster B."/>
            <person name="Gaskell J."/>
            <person name="Glotzer D."/>
            <person name="Gorecki P."/>
            <person name="Heitman J."/>
            <person name="Hesse C."/>
            <person name="Hori C."/>
            <person name="Igarashi K."/>
            <person name="Jurgens J.A."/>
            <person name="Kallen N."/>
            <person name="Kersten P."/>
            <person name="Kohler A."/>
            <person name="Kuees U."/>
            <person name="Kumar T.K.A."/>
            <person name="Kuo A."/>
            <person name="LaButti K."/>
            <person name="Larrondo L.F."/>
            <person name="Lindquist E."/>
            <person name="Ling A."/>
            <person name="Lombard V."/>
            <person name="Lucas S."/>
            <person name="Lundell T."/>
            <person name="Martin R."/>
            <person name="McLaughlin D.J."/>
            <person name="Morgenstern I."/>
            <person name="Morin E."/>
            <person name="Murat C."/>
            <person name="Nagy L.G."/>
            <person name="Nolan M."/>
            <person name="Ohm R.A."/>
            <person name="Patyshakuliyeva A."/>
            <person name="Rokas A."/>
            <person name="Ruiz-Duenas F.J."/>
            <person name="Sabat G."/>
            <person name="Salamov A."/>
            <person name="Samejima M."/>
            <person name="Schmutz J."/>
            <person name="Slot J.C."/>
            <person name="St John F."/>
            <person name="Stenlid J."/>
            <person name="Sun H."/>
            <person name="Sun S."/>
            <person name="Syed K."/>
            <person name="Tsang A."/>
            <person name="Wiebenga A."/>
            <person name="Young D."/>
            <person name="Pisabarro A."/>
            <person name="Eastwood D.C."/>
            <person name="Martin F."/>
            <person name="Cullen D."/>
            <person name="Grigoriev I.V."/>
            <person name="Hibbett D.S."/>
        </authorList>
    </citation>
    <scope>NUCLEOTIDE SEQUENCE [LARGE SCALE GENOMIC DNA]</scope>
    <source>
        <strain evidence="3 4">ATCC 11539</strain>
    </source>
</reference>
<protein>
    <recommendedName>
        <fullName evidence="2">TNT domain-containing protein</fullName>
    </recommendedName>
</protein>
<keyword evidence="4" id="KW-1185">Reference proteome</keyword>
<dbReference type="PANTHER" id="PTHR42059">
    <property type="entry name" value="TNT DOMAIN-CONTAINING PROTEIN"/>
    <property type="match status" value="1"/>
</dbReference>